<evidence type="ECO:0000256" key="9">
    <source>
        <dbReference type="ARBA" id="ARBA00047392"/>
    </source>
</evidence>
<dbReference type="InterPro" id="IPR052271">
    <property type="entry name" value="GDPD-Related"/>
</dbReference>
<dbReference type="Pfam" id="PF03009">
    <property type="entry name" value="GDPD"/>
    <property type="match status" value="1"/>
</dbReference>
<sequence>MSTLAYAIPLSLFGGYIIVSTVLFRFPTLIHLKKKSKFNAKLIAHRGGAAENFENTITAFKHARSIGMEMLELDCQITKDKQIVVSHDDHLSRASGGDALIQDTNYEDLPTMCCPLAVTFTNGGMCTSESSDRHIPLLSEVFKEFKDFPINLDIKRNDEELINGVLDLIKEYKRETITVVGNFDSKIGDKVHKKAPEIPLLFGLTSIFKLFLLTYSGLLPFVPLKESYLEIPTGTLVKDLEWTQNSSTAMKTALRLYDFLFIRPFLFRHLQRRGIKIYLWVLNSEREWSRAISLGVDGIMTDYPSKLKDFCDAKGFSTSSDPLLENRH</sequence>
<dbReference type="PROSITE" id="PS51704">
    <property type="entry name" value="GP_PDE"/>
    <property type="match status" value="1"/>
</dbReference>
<name>A0A7M7PD92_STRPU</name>
<evidence type="ECO:0000256" key="7">
    <source>
        <dbReference type="ARBA" id="ARBA00023136"/>
    </source>
</evidence>
<dbReference type="AlphaFoldDB" id="A0A7M7PD92"/>
<evidence type="ECO:0000313" key="16">
    <source>
        <dbReference type="Proteomes" id="UP000007110"/>
    </source>
</evidence>
<feature type="transmembrane region" description="Helical" evidence="13">
    <location>
        <begin position="6"/>
        <end position="26"/>
    </location>
</feature>
<evidence type="ECO:0000256" key="13">
    <source>
        <dbReference type="SAM" id="Phobius"/>
    </source>
</evidence>
<feature type="transmembrane region" description="Helical" evidence="13">
    <location>
        <begin position="200"/>
        <end position="222"/>
    </location>
</feature>
<evidence type="ECO:0000256" key="2">
    <source>
        <dbReference type="ARBA" id="ARBA00007277"/>
    </source>
</evidence>
<evidence type="ECO:0000256" key="10">
    <source>
        <dbReference type="ARBA" id="ARBA00047538"/>
    </source>
</evidence>
<evidence type="ECO:0000256" key="6">
    <source>
        <dbReference type="ARBA" id="ARBA00023098"/>
    </source>
</evidence>
<dbReference type="EnsemblMetazoa" id="XM_030991609">
    <property type="protein sequence ID" value="XP_030847469"/>
    <property type="gene ID" value="LOC591453"/>
</dbReference>
<comment type="catalytic activity">
    <reaction evidence="9">
        <text>N-(5Z,8Z,11Z,14Z-eicosatetraenoyl)-1-(9Z-octadecenoyl)-sn-glycero-3-phosphoethanolamine + H2O = N-(5Z,8Z,11Z,14Z-eicosatetraenoyl)-ethanolamine + 1-(9Z-octadecenoyl)-sn-glycero-3-phosphate + H(+)</text>
        <dbReference type="Rhea" id="RHEA:45544"/>
        <dbReference type="ChEBI" id="CHEBI:2700"/>
        <dbReference type="ChEBI" id="CHEBI:15377"/>
        <dbReference type="ChEBI" id="CHEBI:15378"/>
        <dbReference type="ChEBI" id="CHEBI:74544"/>
        <dbReference type="ChEBI" id="CHEBI:85223"/>
    </reaction>
    <physiologicalReaction direction="left-to-right" evidence="9">
        <dbReference type="Rhea" id="RHEA:45545"/>
    </physiologicalReaction>
</comment>
<reference evidence="15" key="2">
    <citation type="submission" date="2021-01" db="UniProtKB">
        <authorList>
            <consortium name="EnsemblMetazoa"/>
        </authorList>
    </citation>
    <scope>IDENTIFICATION</scope>
</reference>
<dbReference type="KEGG" id="spu:591453"/>
<evidence type="ECO:0000256" key="12">
    <source>
        <dbReference type="ARBA" id="ARBA00048947"/>
    </source>
</evidence>
<dbReference type="GO" id="GO:0046475">
    <property type="term" value="P:glycerophospholipid catabolic process"/>
    <property type="evidence" value="ECO:0000318"/>
    <property type="project" value="GO_Central"/>
</dbReference>
<dbReference type="InParanoid" id="A0A7M7PD92"/>
<protein>
    <recommendedName>
        <fullName evidence="14">GP-PDE domain-containing protein</fullName>
    </recommendedName>
</protein>
<comment type="catalytic activity">
    <reaction evidence="8">
        <text>1-O-hexadecyl-sn-glycero-3-phosphocholine + H2O = 1-O-hexadecyl-sn-glycero-3-phosphate + choline + H(+)</text>
        <dbReference type="Rhea" id="RHEA:41143"/>
        <dbReference type="ChEBI" id="CHEBI:15354"/>
        <dbReference type="ChEBI" id="CHEBI:15377"/>
        <dbReference type="ChEBI" id="CHEBI:15378"/>
        <dbReference type="ChEBI" id="CHEBI:64496"/>
        <dbReference type="ChEBI" id="CHEBI:77580"/>
    </reaction>
    <physiologicalReaction direction="left-to-right" evidence="8">
        <dbReference type="Rhea" id="RHEA:41144"/>
    </physiologicalReaction>
</comment>
<organism evidence="15 16">
    <name type="scientific">Strongylocentrotus purpuratus</name>
    <name type="common">Purple sea urchin</name>
    <dbReference type="NCBI Taxonomy" id="7668"/>
    <lineage>
        <taxon>Eukaryota</taxon>
        <taxon>Metazoa</taxon>
        <taxon>Echinodermata</taxon>
        <taxon>Eleutherozoa</taxon>
        <taxon>Echinozoa</taxon>
        <taxon>Echinoidea</taxon>
        <taxon>Euechinoidea</taxon>
        <taxon>Echinacea</taxon>
        <taxon>Camarodonta</taxon>
        <taxon>Echinidea</taxon>
        <taxon>Strongylocentrotidae</taxon>
        <taxon>Strongylocentrotus</taxon>
    </lineage>
</organism>
<comment type="subcellular location">
    <subcellularLocation>
        <location evidence="1">Membrane</location>
    </subcellularLocation>
</comment>
<comment type="catalytic activity">
    <reaction evidence="11">
        <text>1-O-(1Z-octadecenyl)-sn-glycero-3-phospho-N-hexadecanoyl-ethanolamine + H2O = 1-O-(1Z-octadecenyl)-sn-glycero-3-phosphate + N-hexadecanoylethanolamine + H(+)</text>
        <dbReference type="Rhea" id="RHEA:53184"/>
        <dbReference type="ChEBI" id="CHEBI:15377"/>
        <dbReference type="ChEBI" id="CHEBI:15378"/>
        <dbReference type="ChEBI" id="CHEBI:71464"/>
        <dbReference type="ChEBI" id="CHEBI:137009"/>
        <dbReference type="ChEBI" id="CHEBI:137017"/>
    </reaction>
    <physiologicalReaction direction="left-to-right" evidence="11">
        <dbReference type="Rhea" id="RHEA:53185"/>
    </physiologicalReaction>
</comment>
<dbReference type="Gene3D" id="3.20.20.190">
    <property type="entry name" value="Phosphatidylinositol (PI) phosphodiesterase"/>
    <property type="match status" value="1"/>
</dbReference>
<keyword evidence="3 13" id="KW-0812">Transmembrane</keyword>
<dbReference type="InterPro" id="IPR030395">
    <property type="entry name" value="GP_PDE_dom"/>
</dbReference>
<keyword evidence="4" id="KW-0378">Hydrolase</keyword>
<evidence type="ECO:0000256" key="4">
    <source>
        <dbReference type="ARBA" id="ARBA00022801"/>
    </source>
</evidence>
<dbReference type="OMA" id="VHVWTID"/>
<dbReference type="RefSeq" id="XP_030847469.1">
    <property type="nucleotide sequence ID" value="XM_030991609.1"/>
</dbReference>
<evidence type="ECO:0000256" key="1">
    <source>
        <dbReference type="ARBA" id="ARBA00004370"/>
    </source>
</evidence>
<evidence type="ECO:0000256" key="8">
    <source>
        <dbReference type="ARBA" id="ARBA00036083"/>
    </source>
</evidence>
<dbReference type="CDD" id="cd08612">
    <property type="entry name" value="GDPD_GDE4"/>
    <property type="match status" value="1"/>
</dbReference>
<dbReference type="SUPFAM" id="SSF51695">
    <property type="entry name" value="PLC-like phosphodiesterases"/>
    <property type="match status" value="1"/>
</dbReference>
<dbReference type="GO" id="GO:0005789">
    <property type="term" value="C:endoplasmic reticulum membrane"/>
    <property type="evidence" value="ECO:0000318"/>
    <property type="project" value="GO_Central"/>
</dbReference>
<dbReference type="GO" id="GO:0004622">
    <property type="term" value="F:phosphatidylcholine lysophospholipase activity"/>
    <property type="evidence" value="ECO:0000318"/>
    <property type="project" value="GO_Central"/>
</dbReference>
<keyword evidence="5 13" id="KW-1133">Transmembrane helix</keyword>
<dbReference type="InterPro" id="IPR017946">
    <property type="entry name" value="PLC-like_Pdiesterase_TIM-brl"/>
</dbReference>
<comment type="catalytic activity">
    <reaction evidence="10">
        <text>N-hexadecanoyl-1-(9Z-octadecenoyl)-sn-glycero-3-phosphoethanolamine + H2O = N-hexadecanoylethanolamine + 1-(9Z-octadecenoyl)-sn-glycero-3-phosphate + H(+)</text>
        <dbReference type="Rhea" id="RHEA:53168"/>
        <dbReference type="ChEBI" id="CHEBI:15377"/>
        <dbReference type="ChEBI" id="CHEBI:15378"/>
        <dbReference type="ChEBI" id="CHEBI:71464"/>
        <dbReference type="ChEBI" id="CHEBI:74544"/>
        <dbReference type="ChEBI" id="CHEBI:85217"/>
    </reaction>
    <physiologicalReaction direction="left-to-right" evidence="10">
        <dbReference type="Rhea" id="RHEA:53169"/>
    </physiologicalReaction>
</comment>
<dbReference type="Proteomes" id="UP000007110">
    <property type="component" value="Unassembled WGS sequence"/>
</dbReference>
<evidence type="ECO:0000313" key="15">
    <source>
        <dbReference type="EnsemblMetazoa" id="XP_030847469"/>
    </source>
</evidence>
<keyword evidence="7 13" id="KW-0472">Membrane</keyword>
<evidence type="ECO:0000256" key="11">
    <source>
        <dbReference type="ARBA" id="ARBA00048580"/>
    </source>
</evidence>
<proteinExistence type="inferred from homology"/>
<evidence type="ECO:0000259" key="14">
    <source>
        <dbReference type="PROSITE" id="PS51704"/>
    </source>
</evidence>
<dbReference type="GO" id="GO:0008081">
    <property type="term" value="F:phosphoric diester hydrolase activity"/>
    <property type="evidence" value="ECO:0000318"/>
    <property type="project" value="GO_Central"/>
</dbReference>
<comment type="similarity">
    <text evidence="2">Belongs to the glycerophosphoryl diester phosphodiesterase family.</text>
</comment>
<evidence type="ECO:0000256" key="3">
    <source>
        <dbReference type="ARBA" id="ARBA00022692"/>
    </source>
</evidence>
<comment type="catalytic activity">
    <reaction evidence="12">
        <text>N,1-di-(9Z-octadecenoyl)-sn-glycero-3-phosphoethanolamine + H2O = N-(9Z-octadecenoyl) ethanolamine + 1-(9Z-octadecenoyl)-sn-glycero-3-phosphate + H(+)</text>
        <dbReference type="Rhea" id="RHEA:56460"/>
        <dbReference type="ChEBI" id="CHEBI:15377"/>
        <dbReference type="ChEBI" id="CHEBI:15378"/>
        <dbReference type="ChEBI" id="CHEBI:71466"/>
        <dbReference type="ChEBI" id="CHEBI:74544"/>
        <dbReference type="ChEBI" id="CHEBI:85222"/>
    </reaction>
    <physiologicalReaction direction="left-to-right" evidence="12">
        <dbReference type="Rhea" id="RHEA:56461"/>
    </physiologicalReaction>
</comment>
<keyword evidence="16" id="KW-1185">Reference proteome</keyword>
<accession>A0A7M7PD92</accession>
<evidence type="ECO:0000256" key="5">
    <source>
        <dbReference type="ARBA" id="ARBA00022989"/>
    </source>
</evidence>
<dbReference type="OrthoDB" id="1058301at2759"/>
<dbReference type="FunCoup" id="A0A7M7PD92">
    <property type="interactions" value="52"/>
</dbReference>
<dbReference type="GeneID" id="591453"/>
<dbReference type="CTD" id="284161"/>
<reference evidence="16" key="1">
    <citation type="submission" date="2015-02" db="EMBL/GenBank/DDBJ databases">
        <title>Genome sequencing for Strongylocentrotus purpuratus.</title>
        <authorList>
            <person name="Murali S."/>
            <person name="Liu Y."/>
            <person name="Vee V."/>
            <person name="English A."/>
            <person name="Wang M."/>
            <person name="Skinner E."/>
            <person name="Han Y."/>
            <person name="Muzny D.M."/>
            <person name="Worley K.C."/>
            <person name="Gibbs R.A."/>
        </authorList>
    </citation>
    <scope>NUCLEOTIDE SEQUENCE</scope>
</reference>
<dbReference type="PANTHER" id="PTHR42758:SF2">
    <property type="entry name" value="PHOSPHATIDYLGLYCEROL PHOSPHOLIPASE C"/>
    <property type="match status" value="1"/>
</dbReference>
<feature type="domain" description="GP-PDE" evidence="14">
    <location>
        <begin position="40"/>
        <end position="311"/>
    </location>
</feature>
<dbReference type="PANTHER" id="PTHR42758">
    <property type="entry name" value="PHOSPHATIDYLGLYCEROL PHOSPHOLIPASE C"/>
    <property type="match status" value="1"/>
</dbReference>
<keyword evidence="6" id="KW-0443">Lipid metabolism</keyword>